<keyword evidence="4" id="KW-1185">Reference proteome</keyword>
<keyword evidence="2" id="KW-0472">Membrane</keyword>
<dbReference type="eggNOG" id="ENOG50331SV">
    <property type="taxonomic scope" value="Bacteria"/>
</dbReference>
<feature type="transmembrane region" description="Helical" evidence="2">
    <location>
        <begin position="121"/>
        <end position="147"/>
    </location>
</feature>
<feature type="coiled-coil region" evidence="1">
    <location>
        <begin position="351"/>
        <end position="378"/>
    </location>
</feature>
<dbReference type="KEGG" id="taz:TREAZ_2596"/>
<keyword evidence="1" id="KW-0175">Coiled coil</keyword>
<keyword evidence="2" id="KW-1133">Transmembrane helix</keyword>
<dbReference type="RefSeq" id="WP_015712933.1">
    <property type="nucleotide sequence ID" value="NC_015577.1"/>
</dbReference>
<dbReference type="OrthoDB" id="1452207at2"/>
<dbReference type="STRING" id="545695.TREAZ_2596"/>
<name>F5YEH3_LEAAZ</name>
<evidence type="ECO:0000256" key="2">
    <source>
        <dbReference type="SAM" id="Phobius"/>
    </source>
</evidence>
<evidence type="ECO:0000256" key="1">
    <source>
        <dbReference type="SAM" id="Coils"/>
    </source>
</evidence>
<protein>
    <submittedName>
        <fullName evidence="3">Uncharacterized protein</fullName>
    </submittedName>
</protein>
<proteinExistence type="predicted"/>
<gene>
    <name evidence="3" type="ordered locus">TREAZ_2596</name>
</gene>
<sequence>MKLPFFRKKQKSQIVAQKFNNQNDNSEVALLTFEGNIRDQIIEKLNGNLFTKGSYIENGGKISSKNILSMIGIGAGSLGASTVASTQLFMATANPATLMTIGNGVGSAVMEAGRIVAQAPFIAATGAVIPVIAPLIAFQAISTIAIMSEFATINKKLDDIKAVIDRSIQRNEATEIGTIISAFNRLKDIEDQFSNSNQFTNEMLIRLYLLENSINPIFERYKYLYSSQKINETTTSDDLKFKKMDAYFAIMSSMLDMRIDLLRLKVTIQEDPSYMSESAIRFSEKIAFYNKLWGEIKDNSEEIKDISTKMSDTINQMSWWQKNFSILGRREEREDLEKKSAEFGRESENFKTMLNDDIKKAQELSDDMKKNLKSSKMNLIYWKDENGEHSYYTDDLLIGQETKLE</sequence>
<dbReference type="AlphaFoldDB" id="F5YEH3"/>
<organism evidence="3 4">
    <name type="scientific">Leadbettera azotonutricia (strain ATCC BAA-888 / DSM 13862 / ZAS-9)</name>
    <name type="common">Treponema azotonutricium</name>
    <dbReference type="NCBI Taxonomy" id="545695"/>
    <lineage>
        <taxon>Bacteria</taxon>
        <taxon>Pseudomonadati</taxon>
        <taxon>Spirochaetota</taxon>
        <taxon>Spirochaetia</taxon>
        <taxon>Spirochaetales</taxon>
        <taxon>Breznakiellaceae</taxon>
        <taxon>Leadbettera</taxon>
    </lineage>
</organism>
<reference evidence="4" key="1">
    <citation type="submission" date="2009-12" db="EMBL/GenBank/DDBJ databases">
        <title>Complete sequence of Treponema azotonutricium strain ZAS-9.</title>
        <authorList>
            <person name="Tetu S.G."/>
            <person name="Matson E."/>
            <person name="Ren Q."/>
            <person name="Seshadri R."/>
            <person name="Elbourne L."/>
            <person name="Hassan K.A."/>
            <person name="Durkin A."/>
            <person name="Radune D."/>
            <person name="Mohamoud Y."/>
            <person name="Shay R."/>
            <person name="Jin S."/>
            <person name="Zhang X."/>
            <person name="Lucey K."/>
            <person name="Ballor N.R."/>
            <person name="Ottesen E."/>
            <person name="Rosenthal R."/>
            <person name="Allen A."/>
            <person name="Leadbetter J.R."/>
            <person name="Paulsen I.T."/>
        </authorList>
    </citation>
    <scope>NUCLEOTIDE SEQUENCE [LARGE SCALE GENOMIC DNA]</scope>
    <source>
        <strain evidence="4">ATCC BAA-888 / DSM 13862 / ZAS-9</strain>
    </source>
</reference>
<evidence type="ECO:0000313" key="3">
    <source>
        <dbReference type="EMBL" id="AEF80597.1"/>
    </source>
</evidence>
<keyword evidence="2" id="KW-0812">Transmembrane</keyword>
<dbReference type="InParanoid" id="F5YEH3"/>
<dbReference type="EMBL" id="CP001841">
    <property type="protein sequence ID" value="AEF80597.1"/>
    <property type="molecule type" value="Genomic_DNA"/>
</dbReference>
<dbReference type="HOGENOM" id="CLU_686297_0_0_12"/>
<accession>F5YEH3</accession>
<evidence type="ECO:0000313" key="4">
    <source>
        <dbReference type="Proteomes" id="UP000009222"/>
    </source>
</evidence>
<reference evidence="3 4" key="2">
    <citation type="journal article" date="2011" name="ISME J.">
        <title>RNA-seq reveals cooperative metabolic interactions between two termite-gut spirochete species in co-culture.</title>
        <authorList>
            <person name="Rosenthal A.Z."/>
            <person name="Matson E.G."/>
            <person name="Eldar A."/>
            <person name="Leadbetter J.R."/>
        </authorList>
    </citation>
    <scope>NUCLEOTIDE SEQUENCE [LARGE SCALE GENOMIC DNA]</scope>
    <source>
        <strain evidence="4">ATCC BAA-888 / DSM 13862 / ZAS-9</strain>
    </source>
</reference>
<dbReference type="Proteomes" id="UP000009222">
    <property type="component" value="Chromosome"/>
</dbReference>